<keyword evidence="6 8" id="KW-0472">Membrane</keyword>
<dbReference type="PANTHER" id="PTHR48022">
    <property type="entry name" value="PLASTIDIC GLUCOSE TRANSPORTER 4"/>
    <property type="match status" value="1"/>
</dbReference>
<evidence type="ECO:0000256" key="2">
    <source>
        <dbReference type="ARBA" id="ARBA00010992"/>
    </source>
</evidence>
<feature type="transmembrane region" description="Helical" evidence="8">
    <location>
        <begin position="304"/>
        <end position="325"/>
    </location>
</feature>
<dbReference type="OrthoDB" id="6612291at2759"/>
<dbReference type="InterPro" id="IPR005829">
    <property type="entry name" value="Sugar_transporter_CS"/>
</dbReference>
<dbReference type="GO" id="GO:0005351">
    <property type="term" value="F:carbohydrate:proton symporter activity"/>
    <property type="evidence" value="ECO:0007669"/>
    <property type="project" value="TreeGrafter"/>
</dbReference>
<dbReference type="GO" id="GO:0016020">
    <property type="term" value="C:membrane"/>
    <property type="evidence" value="ECO:0007669"/>
    <property type="project" value="UniProtKB-SubCell"/>
</dbReference>
<comment type="similarity">
    <text evidence="2 7">Belongs to the major facilitator superfamily. Sugar transporter (TC 2.A.1.1) family.</text>
</comment>
<dbReference type="NCBIfam" id="TIGR00879">
    <property type="entry name" value="SP"/>
    <property type="match status" value="1"/>
</dbReference>
<dbReference type="InterPro" id="IPR050360">
    <property type="entry name" value="MFS_Sugar_Transporters"/>
</dbReference>
<feature type="transmembrane region" description="Helical" evidence="8">
    <location>
        <begin position="142"/>
        <end position="160"/>
    </location>
</feature>
<evidence type="ECO:0000313" key="11">
    <source>
        <dbReference type="Proteomes" id="UP000014074"/>
    </source>
</evidence>
<dbReference type="eggNOG" id="KOG0254">
    <property type="taxonomic scope" value="Eukaryota"/>
</dbReference>
<sequence>MLANRLRGKGLRVAITCSVGSAYLLFGYDQGVLGGLVTEPSFLKAIGNPSSSFLGLIVALYNVGCLAGCVVAGLVGNKLGRKKTIVIGCVIMIIGGVIQTAIYGAAQLIVGRLISGVGNGMITSTVPVYVSECSGAKKRGRSVAIQLSVVIFGTVVAYWLDYGTIKNLEGEVVWRFPIAFQNVFALFTLFTLPFLPETPRWLFSHGYQKESISVLARLQGCAEDDPRIKLVEDEMADALRLEEESVKFSLKSLINDQSPLKNTRRLILCFLIQLWQQFTGINVIAFYVTIVLEVNVGLSRETSSLVAGCIQIAFWCGTFPPMILLDKVGRRPMLLLGSVALLISMIMFTVGIAVNTSATANMALAMLFVYEISFGMSWNSIPWLYAPEITTLQIRHIGSAVATFSEWLWTFVIALITPYAIDTAGWKFYLLFCCMIALNIPFTYLFFPETCGKTLEELDYVFDKHHRYNLEAGRPTTSEERKAQNVDDHATDHHVEMSKVAS</sequence>
<keyword evidence="11" id="KW-1185">Reference proteome</keyword>
<evidence type="ECO:0000256" key="1">
    <source>
        <dbReference type="ARBA" id="ARBA00004141"/>
    </source>
</evidence>
<dbReference type="RefSeq" id="XP_007913884.1">
    <property type="nucleotide sequence ID" value="XM_007915693.1"/>
</dbReference>
<dbReference type="InterPro" id="IPR005828">
    <property type="entry name" value="MFS_sugar_transport-like"/>
</dbReference>
<protein>
    <submittedName>
        <fullName evidence="10">Putative sugar transporter protein</fullName>
    </submittedName>
</protein>
<dbReference type="Proteomes" id="UP000014074">
    <property type="component" value="Unassembled WGS sequence"/>
</dbReference>
<keyword evidence="10" id="KW-0762">Sugar transport</keyword>
<dbReference type="HOGENOM" id="CLU_001265_30_3_1"/>
<dbReference type="SUPFAM" id="SSF103473">
    <property type="entry name" value="MFS general substrate transporter"/>
    <property type="match status" value="1"/>
</dbReference>
<accession>R8BPV4</accession>
<evidence type="ECO:0000256" key="8">
    <source>
        <dbReference type="SAM" id="Phobius"/>
    </source>
</evidence>
<dbReference type="InterPro" id="IPR020846">
    <property type="entry name" value="MFS_dom"/>
</dbReference>
<keyword evidence="4 8" id="KW-0812">Transmembrane</keyword>
<evidence type="ECO:0000256" key="3">
    <source>
        <dbReference type="ARBA" id="ARBA00022448"/>
    </source>
</evidence>
<dbReference type="PROSITE" id="PS00217">
    <property type="entry name" value="SUGAR_TRANSPORT_2"/>
    <property type="match status" value="1"/>
</dbReference>
<evidence type="ECO:0000259" key="9">
    <source>
        <dbReference type="PROSITE" id="PS50850"/>
    </source>
</evidence>
<feature type="transmembrane region" description="Helical" evidence="8">
    <location>
        <begin position="12"/>
        <end position="33"/>
    </location>
</feature>
<organism evidence="10 11">
    <name type="scientific">Phaeoacremonium minimum (strain UCR-PA7)</name>
    <name type="common">Esca disease fungus</name>
    <name type="synonym">Togninia minima</name>
    <dbReference type="NCBI Taxonomy" id="1286976"/>
    <lineage>
        <taxon>Eukaryota</taxon>
        <taxon>Fungi</taxon>
        <taxon>Dikarya</taxon>
        <taxon>Ascomycota</taxon>
        <taxon>Pezizomycotina</taxon>
        <taxon>Sordariomycetes</taxon>
        <taxon>Sordariomycetidae</taxon>
        <taxon>Togniniales</taxon>
        <taxon>Togniniaceae</taxon>
        <taxon>Phaeoacremonium</taxon>
    </lineage>
</organism>
<feature type="transmembrane region" description="Helical" evidence="8">
    <location>
        <begin position="53"/>
        <end position="75"/>
    </location>
</feature>
<dbReference type="PRINTS" id="PR00171">
    <property type="entry name" value="SUGRTRNSPORT"/>
</dbReference>
<dbReference type="PANTHER" id="PTHR48022:SF28">
    <property type="entry name" value="MAJOR FACILITATOR SUPERFAMILY (MFS) PROFILE DOMAIN-CONTAINING PROTEIN-RELATED"/>
    <property type="match status" value="1"/>
</dbReference>
<feature type="transmembrane region" description="Helical" evidence="8">
    <location>
        <begin position="427"/>
        <end position="447"/>
    </location>
</feature>
<evidence type="ECO:0000256" key="6">
    <source>
        <dbReference type="ARBA" id="ARBA00023136"/>
    </source>
</evidence>
<keyword evidence="5 8" id="KW-1133">Transmembrane helix</keyword>
<dbReference type="EMBL" id="KB933001">
    <property type="protein sequence ID" value="EOO01379.1"/>
    <property type="molecule type" value="Genomic_DNA"/>
</dbReference>
<reference evidence="11" key="1">
    <citation type="journal article" date="2013" name="Genome Announc.">
        <title>Draft genome sequence of the ascomycete Phaeoacremonium aleophilum strain UCR-PA7, a causal agent of the esca disease complex in grapevines.</title>
        <authorList>
            <person name="Blanco-Ulate B."/>
            <person name="Rolshausen P."/>
            <person name="Cantu D."/>
        </authorList>
    </citation>
    <scope>NUCLEOTIDE SEQUENCE [LARGE SCALE GENOMIC DNA]</scope>
    <source>
        <strain evidence="11">UCR-PA7</strain>
    </source>
</reference>
<dbReference type="KEGG" id="tmn:UCRPA7_3122"/>
<dbReference type="Gene3D" id="1.20.1250.20">
    <property type="entry name" value="MFS general substrate transporter like domains"/>
    <property type="match status" value="1"/>
</dbReference>
<feature type="domain" description="Major facilitator superfamily (MFS) profile" evidence="9">
    <location>
        <begin position="15"/>
        <end position="451"/>
    </location>
</feature>
<feature type="transmembrane region" description="Helical" evidence="8">
    <location>
        <begin position="360"/>
        <end position="385"/>
    </location>
</feature>
<dbReference type="FunFam" id="1.20.1250.20:FF:000134">
    <property type="entry name" value="MFS sugar transporter protein"/>
    <property type="match status" value="1"/>
</dbReference>
<feature type="transmembrane region" description="Helical" evidence="8">
    <location>
        <begin position="172"/>
        <end position="195"/>
    </location>
</feature>
<proteinExistence type="inferred from homology"/>
<dbReference type="AlphaFoldDB" id="R8BPV4"/>
<evidence type="ECO:0000256" key="7">
    <source>
        <dbReference type="RuleBase" id="RU003346"/>
    </source>
</evidence>
<gene>
    <name evidence="10" type="ORF">UCRPA7_3122</name>
</gene>
<keyword evidence="3 7" id="KW-0813">Transport</keyword>
<dbReference type="InterPro" id="IPR036259">
    <property type="entry name" value="MFS_trans_sf"/>
</dbReference>
<feature type="transmembrane region" description="Helical" evidence="8">
    <location>
        <begin position="397"/>
        <end position="421"/>
    </location>
</feature>
<comment type="subcellular location">
    <subcellularLocation>
        <location evidence="1">Membrane</location>
        <topology evidence="1">Multi-pass membrane protein</topology>
    </subcellularLocation>
</comment>
<feature type="transmembrane region" description="Helical" evidence="8">
    <location>
        <begin position="109"/>
        <end position="130"/>
    </location>
</feature>
<name>R8BPV4_PHAM7</name>
<feature type="transmembrane region" description="Helical" evidence="8">
    <location>
        <begin position="332"/>
        <end position="354"/>
    </location>
</feature>
<dbReference type="Pfam" id="PF00083">
    <property type="entry name" value="Sugar_tr"/>
    <property type="match status" value="1"/>
</dbReference>
<dbReference type="InterPro" id="IPR003663">
    <property type="entry name" value="Sugar/inositol_transpt"/>
</dbReference>
<dbReference type="PROSITE" id="PS50850">
    <property type="entry name" value="MFS"/>
    <property type="match status" value="1"/>
</dbReference>
<feature type="transmembrane region" description="Helical" evidence="8">
    <location>
        <begin position="84"/>
        <end position="103"/>
    </location>
</feature>
<feature type="transmembrane region" description="Helical" evidence="8">
    <location>
        <begin position="266"/>
        <end position="292"/>
    </location>
</feature>
<dbReference type="GeneID" id="19323442"/>
<evidence type="ECO:0000256" key="4">
    <source>
        <dbReference type="ARBA" id="ARBA00022692"/>
    </source>
</evidence>
<evidence type="ECO:0000313" key="10">
    <source>
        <dbReference type="EMBL" id="EOO01379.1"/>
    </source>
</evidence>
<evidence type="ECO:0000256" key="5">
    <source>
        <dbReference type="ARBA" id="ARBA00022989"/>
    </source>
</evidence>